<keyword evidence="3" id="KW-0342">GTP-binding</keyword>
<dbReference type="Pfam" id="PF12471">
    <property type="entry name" value="GTP_CH_N"/>
    <property type="match status" value="1"/>
</dbReference>
<evidence type="ECO:0000256" key="2">
    <source>
        <dbReference type="ARBA" id="ARBA00022801"/>
    </source>
</evidence>
<dbReference type="InterPro" id="IPR000926">
    <property type="entry name" value="RibA"/>
</dbReference>
<dbReference type="GO" id="GO:0003935">
    <property type="term" value="F:GTP cyclohydrolase II activity"/>
    <property type="evidence" value="ECO:0007669"/>
    <property type="project" value="UniProtKB-EC"/>
</dbReference>
<dbReference type="KEGG" id="hbq:QI031_21555"/>
<dbReference type="NCBIfam" id="NF005536">
    <property type="entry name" value="PRK07198.1"/>
    <property type="match status" value="1"/>
</dbReference>
<dbReference type="EC" id="3.5.4.25" evidence="6"/>
<dbReference type="GO" id="GO:0005525">
    <property type="term" value="F:GTP binding"/>
    <property type="evidence" value="ECO:0007669"/>
    <property type="project" value="UniProtKB-KW"/>
</dbReference>
<evidence type="ECO:0000259" key="4">
    <source>
        <dbReference type="Pfam" id="PF00925"/>
    </source>
</evidence>
<dbReference type="Gene3D" id="3.40.50.10990">
    <property type="entry name" value="GTP cyclohydrolase II"/>
    <property type="match status" value="1"/>
</dbReference>
<keyword evidence="1" id="KW-0547">Nucleotide-binding</keyword>
<dbReference type="AlphaFoldDB" id="A0AAJ6NPY2"/>
<evidence type="ECO:0000313" key="7">
    <source>
        <dbReference type="Proteomes" id="UP001223520"/>
    </source>
</evidence>
<dbReference type="InterPro" id="IPR022163">
    <property type="entry name" value="GTP_CH_N"/>
</dbReference>
<dbReference type="CDD" id="cd00641">
    <property type="entry name" value="GTP_cyclohydro2"/>
    <property type="match status" value="1"/>
</dbReference>
<dbReference type="PANTHER" id="PTHR47259:SF2">
    <property type="entry name" value="URACIL-REGULATED PROTEIN 1"/>
    <property type="match status" value="1"/>
</dbReference>
<sequence length="419" mass="45611">MPKPNSVSRHIVLTSHPSRSGTKPIPIQWGAAEPMQRGPVIATLAKQTHRNVIGTHSGSYAIYRALAVASGALQSDHRPDLTNTSPVEHIGPHPSWADPEKIVSLDPFGAIASEVFASYYQQGYDIRPTIAITQAHINMPELLDAVSKGRLQVDGQIMKPNGDLVVTKAAIEPVWYLPGVAKRFGISEADLRRALFEQTGGMFPELVTRSDLEVFLPPIGGLTVYIVGDLGAITDPHKPVAVRVHDECNGSDVFGSDICTCRPYLVHGVEVCVETAQSGGVGVIVYSRKEGRALGEVTKFLVYNARKRQEGGDRADAYFARTECVAGVQDMRFQELMPDVLHWLGITRIDRMVSMSNMKYNAITESGIEIVERVAIPEDLVPQDARVEIEAKKAAGYYTTGDVLDADSLADIKGRSLEG</sequence>
<feature type="domain" description="GTP cyclohydrolase II" evidence="4">
    <location>
        <begin position="231"/>
        <end position="374"/>
    </location>
</feature>
<dbReference type="GO" id="GO:0009231">
    <property type="term" value="P:riboflavin biosynthetic process"/>
    <property type="evidence" value="ECO:0007669"/>
    <property type="project" value="InterPro"/>
</dbReference>
<organism evidence="6 7">
    <name type="scientific">Halotia branconii CENA392</name>
    <dbReference type="NCBI Taxonomy" id="1539056"/>
    <lineage>
        <taxon>Bacteria</taxon>
        <taxon>Bacillati</taxon>
        <taxon>Cyanobacteriota</taxon>
        <taxon>Cyanophyceae</taxon>
        <taxon>Nostocales</taxon>
        <taxon>Nodulariaceae</taxon>
        <taxon>Halotia</taxon>
    </lineage>
</organism>
<evidence type="ECO:0000256" key="3">
    <source>
        <dbReference type="ARBA" id="ARBA00023134"/>
    </source>
</evidence>
<dbReference type="EMBL" id="CP124543">
    <property type="protein sequence ID" value="WGV24354.1"/>
    <property type="molecule type" value="Genomic_DNA"/>
</dbReference>
<dbReference type="SUPFAM" id="SSF142695">
    <property type="entry name" value="RibA-like"/>
    <property type="match status" value="1"/>
</dbReference>
<keyword evidence="7" id="KW-1185">Reference proteome</keyword>
<dbReference type="Pfam" id="PF00925">
    <property type="entry name" value="GTP_cyclohydro2"/>
    <property type="match status" value="1"/>
</dbReference>
<accession>A0AAJ6NPY2</accession>
<dbReference type="PANTHER" id="PTHR47259">
    <property type="match status" value="1"/>
</dbReference>
<dbReference type="RefSeq" id="WP_281481676.1">
    <property type="nucleotide sequence ID" value="NZ_CP124543.1"/>
</dbReference>
<protein>
    <submittedName>
        <fullName evidence="6">GTP cyclohydrolase II</fullName>
        <ecNumber evidence="6">3.5.4.25</ecNumber>
    </submittedName>
</protein>
<evidence type="ECO:0000259" key="5">
    <source>
        <dbReference type="Pfam" id="PF12471"/>
    </source>
</evidence>
<gene>
    <name evidence="6" type="ORF">QI031_21555</name>
</gene>
<dbReference type="InterPro" id="IPR036144">
    <property type="entry name" value="RibA-like_sf"/>
</dbReference>
<feature type="domain" description="GTP cyclohydrolase N-terminal" evidence="5">
    <location>
        <begin position="10"/>
        <end position="198"/>
    </location>
</feature>
<evidence type="ECO:0000313" key="6">
    <source>
        <dbReference type="EMBL" id="WGV24354.1"/>
    </source>
</evidence>
<reference evidence="6 7" key="1">
    <citation type="journal article" date="2023" name="Limnol Oceanogr Lett">
        <title>Environmental adaptations by the intertidal Antarctic cyanobacterium Halotia branconii CENA392 as revealed using long-read genome sequencing.</title>
        <authorList>
            <person name="Dextro R.B."/>
            <person name="Delbaje E."/>
            <person name="Freitas P.N.N."/>
            <person name="Geraldes V."/>
            <person name="Pinto E."/>
            <person name="Long P.F."/>
            <person name="Fiore M.F."/>
        </authorList>
    </citation>
    <scope>NUCLEOTIDE SEQUENCE [LARGE SCALE GENOMIC DNA]</scope>
    <source>
        <strain evidence="6 7">CENA392</strain>
    </source>
</reference>
<keyword evidence="2 6" id="KW-0378">Hydrolase</keyword>
<dbReference type="Proteomes" id="UP001223520">
    <property type="component" value="Chromosome"/>
</dbReference>
<evidence type="ECO:0000256" key="1">
    <source>
        <dbReference type="ARBA" id="ARBA00022741"/>
    </source>
</evidence>
<proteinExistence type="predicted"/>
<dbReference type="InterPro" id="IPR032677">
    <property type="entry name" value="GTP_cyclohydro_II"/>
</dbReference>
<name>A0AAJ6NPY2_9CYAN</name>